<dbReference type="InterPro" id="IPR036188">
    <property type="entry name" value="FAD/NAD-bd_sf"/>
</dbReference>
<dbReference type="GO" id="GO:0004497">
    <property type="term" value="F:monooxygenase activity"/>
    <property type="evidence" value="ECO:0007669"/>
    <property type="project" value="InterPro"/>
</dbReference>
<gene>
    <name evidence="3" type="ORF">J0A66_10440</name>
</gene>
<evidence type="ECO:0000256" key="1">
    <source>
        <dbReference type="PIRSR" id="PIRSR011396-1"/>
    </source>
</evidence>
<comment type="caution">
    <text evidence="3">The sequence shown here is derived from an EMBL/GenBank/DDBJ whole genome shotgun (WGS) entry which is preliminary data.</text>
</comment>
<proteinExistence type="predicted"/>
<dbReference type="GO" id="GO:0000166">
    <property type="term" value="F:nucleotide binding"/>
    <property type="evidence" value="ECO:0007669"/>
    <property type="project" value="UniProtKB-KW"/>
</dbReference>
<keyword evidence="2" id="KW-0285">Flavoprotein</keyword>
<dbReference type="SUPFAM" id="SSF51905">
    <property type="entry name" value="FAD/NAD(P)-binding domain"/>
    <property type="match status" value="1"/>
</dbReference>
<dbReference type="Proteomes" id="UP000664654">
    <property type="component" value="Unassembled WGS sequence"/>
</dbReference>
<accession>A0A939DP11</accession>
<feature type="binding site" evidence="2">
    <location>
        <position position="340"/>
    </location>
    <ligand>
        <name>FAD</name>
        <dbReference type="ChEBI" id="CHEBI:57692"/>
    </ligand>
</feature>
<dbReference type="PANTHER" id="PTHR43747:SF4">
    <property type="entry name" value="FLAVIN-DEPENDENT TRYPTOPHAN HALOGENASE"/>
    <property type="match status" value="1"/>
</dbReference>
<feature type="binding site" evidence="2">
    <location>
        <position position="79"/>
    </location>
    <ligand>
        <name>7-chloro-L-tryptophan</name>
        <dbReference type="ChEBI" id="CHEBI:58713"/>
    </ligand>
</feature>
<dbReference type="Pfam" id="PF04820">
    <property type="entry name" value="Trp_halogenase"/>
    <property type="match status" value="1"/>
</dbReference>
<dbReference type="Gene3D" id="3.50.50.60">
    <property type="entry name" value="FAD/NAD(P)-binding domain"/>
    <property type="match status" value="1"/>
</dbReference>
<dbReference type="InterPro" id="IPR033856">
    <property type="entry name" value="Trp_halogen"/>
</dbReference>
<dbReference type="AlphaFoldDB" id="A0A939DP11"/>
<name>A0A939DP11_9ALTE</name>
<dbReference type="InterPro" id="IPR050816">
    <property type="entry name" value="Flavin-dep_Halogenase_NPB"/>
</dbReference>
<dbReference type="PANTHER" id="PTHR43747">
    <property type="entry name" value="FAD-BINDING PROTEIN"/>
    <property type="match status" value="1"/>
</dbReference>
<evidence type="ECO:0000313" key="3">
    <source>
        <dbReference type="EMBL" id="MBN7825640.1"/>
    </source>
</evidence>
<feature type="binding site" evidence="2">
    <location>
        <begin position="14"/>
        <end position="17"/>
    </location>
    <ligand>
        <name>FAD</name>
        <dbReference type="ChEBI" id="CHEBI:57692"/>
    </ligand>
</feature>
<dbReference type="RefSeq" id="WP_206573759.1">
    <property type="nucleotide sequence ID" value="NZ_JAFKCV010000005.1"/>
</dbReference>
<feature type="binding site" evidence="2">
    <location>
        <position position="327"/>
    </location>
    <ligand>
        <name>FAD</name>
        <dbReference type="ChEBI" id="CHEBI:57692"/>
    </ligand>
</feature>
<organism evidence="3 4">
    <name type="scientific">Bowmanella dokdonensis</name>
    <dbReference type="NCBI Taxonomy" id="751969"/>
    <lineage>
        <taxon>Bacteria</taxon>
        <taxon>Pseudomonadati</taxon>
        <taxon>Pseudomonadota</taxon>
        <taxon>Gammaproteobacteria</taxon>
        <taxon>Alteromonadales</taxon>
        <taxon>Alteromonadaceae</taxon>
        <taxon>Bowmanella</taxon>
    </lineage>
</organism>
<dbReference type="InterPro" id="IPR006905">
    <property type="entry name" value="Flavin_halogenase"/>
</dbReference>
<dbReference type="FunFam" id="3.50.50.60:FF:000280">
    <property type="entry name" value="Tryptophan halogenase"/>
    <property type="match status" value="1"/>
</dbReference>
<keyword evidence="2" id="KW-0274">FAD</keyword>
<dbReference type="EMBL" id="JAFKCV010000005">
    <property type="protein sequence ID" value="MBN7825640.1"/>
    <property type="molecule type" value="Genomic_DNA"/>
</dbReference>
<feature type="active site" evidence="1">
    <location>
        <position position="79"/>
    </location>
</feature>
<dbReference type="PIRSF" id="PIRSF011396">
    <property type="entry name" value="Trp_halogenase"/>
    <property type="match status" value="1"/>
</dbReference>
<sequence length="494" mass="55765">MQTDRVKKVVIAGGGTAGWVAAAALSKRLAGRIEVVLVESEEIGTVGVGESTIPPVQLFHNLLGIDEQAFMRATDATFKLGISFENWGRIGDRYIHPFGTTGKGSFLADFQHYYLHGLQLGIEAPFGDYCYELQAARAHKFGKSSSSTISYAYHLDAGRYARFLRQFSEAQGAMRIEGKIARVEQHADGNLSALVLESGQRIEGDLFIDCTGFRALLIEQTLKTGFEDWGHWLPCNSAAVVQTEAADSLPPYTRAMAHDAGWQWRIPLQHRVGNGLVYAGDYLSDEQAKARLVANLETPPVTEPRVLRYQTGRRKQFWNKNCVALGLSSGFVEPLESTSIYLFMSGVIRLLRLFPFNGVSQARIDEYNQQSIVELEKIRDFIILHYHQTERDDSEFWRYCRTMPIPDTLAHRMELFREGAHAFQTGDELFRLESWTHVMLGQRLMPTGYHEIVATLSEQELARHMGSIRQTIARVVERLPAHQDFIRQYCQAEG</sequence>
<keyword evidence="2" id="KW-0547">Nucleotide-binding</keyword>
<evidence type="ECO:0000256" key="2">
    <source>
        <dbReference type="PIRSR" id="PIRSR011396-2"/>
    </source>
</evidence>
<keyword evidence="4" id="KW-1185">Reference proteome</keyword>
<evidence type="ECO:0000313" key="4">
    <source>
        <dbReference type="Proteomes" id="UP000664654"/>
    </source>
</evidence>
<reference evidence="3" key="1">
    <citation type="submission" date="2021-03" db="EMBL/GenBank/DDBJ databases">
        <title>novel species isolated from a fishpond in China.</title>
        <authorList>
            <person name="Lu H."/>
            <person name="Cai Z."/>
        </authorList>
    </citation>
    <scope>NUCLEOTIDE SEQUENCE</scope>
    <source>
        <strain evidence="3">JCM 30855</strain>
    </source>
</reference>
<feature type="binding site" evidence="2">
    <location>
        <position position="336"/>
    </location>
    <ligand>
        <name>L-tryptophan</name>
        <dbReference type="ChEBI" id="CHEBI:57912"/>
    </ligand>
</feature>
<protein>
    <submittedName>
        <fullName evidence="3">Tryptophan 7-halogenase</fullName>
    </submittedName>
</protein>